<feature type="region of interest" description="Disordered" evidence="1">
    <location>
        <begin position="212"/>
        <end position="232"/>
    </location>
</feature>
<sequence>MFNEPALYSRRMAIKSASVGFGYLAFAGLSTMAAEKENLLAPKPTHFPARAKHVIFLCMEGAPSHVDTFDYKPKLKQDHGKTMSDARSRSAKLLGSPWDFKQHGQSGMWMSELFPELSRHTDDLCMLHGMHTDVPAHPQAFLRLHTGVSQFKRPSLGSWAFYGLGTENENLPGFVTISPPRNNGGPSNYGSAFLPAICQGTPINLGNPRFAGARRRGQASPSGIVGNIKNPQQSPDYQRLQLDYIQSINKKTLQLEEQNSEVEGAIESLELAFRMQSELPELMELSSETQATQSMYGIGEDATNNFGRQCLLARRFVEAGVRFVEVTSSQWDHHRNLQQDLTNKTESIDKPIAGLLADLKQRDLLKDTLVIWSGEFGRTPYAQGDDGRDHNHRGFTSWMAGGGTKGGLSYGSTDDYGAEAVEGRVHIHDWHATILHLLGLNHEQLTYRYAGRDMRLTDVKGNVVQEIMS</sequence>
<evidence type="ECO:0000256" key="1">
    <source>
        <dbReference type="SAM" id="MobiDB-lite"/>
    </source>
</evidence>
<dbReference type="Gene3D" id="3.40.720.10">
    <property type="entry name" value="Alkaline Phosphatase, subunit A"/>
    <property type="match status" value="1"/>
</dbReference>
<dbReference type="SUPFAM" id="SSF53649">
    <property type="entry name" value="Alkaline phosphatase-like"/>
    <property type="match status" value="1"/>
</dbReference>
<dbReference type="Proteomes" id="UP000316095">
    <property type="component" value="Unassembled WGS sequence"/>
</dbReference>
<organism evidence="2 3">
    <name type="scientific">Rubinisphaera italica</name>
    <dbReference type="NCBI Taxonomy" id="2527969"/>
    <lineage>
        <taxon>Bacteria</taxon>
        <taxon>Pseudomonadati</taxon>
        <taxon>Planctomycetota</taxon>
        <taxon>Planctomycetia</taxon>
        <taxon>Planctomycetales</taxon>
        <taxon>Planctomycetaceae</taxon>
        <taxon>Rubinisphaera</taxon>
    </lineage>
</organism>
<proteinExistence type="predicted"/>
<name>A0A5C5XLC9_9PLAN</name>
<reference evidence="2 3" key="1">
    <citation type="submission" date="2019-02" db="EMBL/GenBank/DDBJ databases">
        <title>Deep-cultivation of Planctomycetes and their phenomic and genomic characterization uncovers novel biology.</title>
        <authorList>
            <person name="Wiegand S."/>
            <person name="Jogler M."/>
            <person name="Boedeker C."/>
            <person name="Pinto D."/>
            <person name="Vollmers J."/>
            <person name="Rivas-Marin E."/>
            <person name="Kohn T."/>
            <person name="Peeters S.H."/>
            <person name="Heuer A."/>
            <person name="Rast P."/>
            <person name="Oberbeckmann S."/>
            <person name="Bunk B."/>
            <person name="Jeske O."/>
            <person name="Meyerdierks A."/>
            <person name="Storesund J.E."/>
            <person name="Kallscheuer N."/>
            <person name="Luecker S."/>
            <person name="Lage O.M."/>
            <person name="Pohl T."/>
            <person name="Merkel B.J."/>
            <person name="Hornburger P."/>
            <person name="Mueller R.-W."/>
            <person name="Bruemmer F."/>
            <person name="Labrenz M."/>
            <person name="Spormann A.M."/>
            <person name="Op Den Camp H."/>
            <person name="Overmann J."/>
            <person name="Amann R."/>
            <person name="Jetten M.S.M."/>
            <person name="Mascher T."/>
            <person name="Medema M.H."/>
            <person name="Devos D.P."/>
            <person name="Kaster A.-K."/>
            <person name="Ovreas L."/>
            <person name="Rohde M."/>
            <person name="Galperin M.Y."/>
            <person name="Jogler C."/>
        </authorList>
    </citation>
    <scope>NUCLEOTIDE SEQUENCE [LARGE SCALE GENOMIC DNA]</scope>
    <source>
        <strain evidence="2 3">Pan54</strain>
    </source>
</reference>
<dbReference type="RefSeq" id="WP_146505242.1">
    <property type="nucleotide sequence ID" value="NZ_SJPG01000001.1"/>
</dbReference>
<evidence type="ECO:0000313" key="2">
    <source>
        <dbReference type="EMBL" id="TWT63508.1"/>
    </source>
</evidence>
<dbReference type="Pfam" id="PF07394">
    <property type="entry name" value="DUF1501"/>
    <property type="match status" value="1"/>
</dbReference>
<accession>A0A5C5XLC9</accession>
<evidence type="ECO:0008006" key="4">
    <source>
        <dbReference type="Google" id="ProtNLM"/>
    </source>
</evidence>
<dbReference type="PANTHER" id="PTHR43737:SF1">
    <property type="entry name" value="DUF1501 DOMAIN-CONTAINING PROTEIN"/>
    <property type="match status" value="1"/>
</dbReference>
<dbReference type="OrthoDB" id="127333at2"/>
<dbReference type="PANTHER" id="PTHR43737">
    <property type="entry name" value="BLL7424 PROTEIN"/>
    <property type="match status" value="1"/>
</dbReference>
<dbReference type="AlphaFoldDB" id="A0A5C5XLC9"/>
<comment type="caution">
    <text evidence="2">The sequence shown here is derived from an EMBL/GenBank/DDBJ whole genome shotgun (WGS) entry which is preliminary data.</text>
</comment>
<dbReference type="InterPro" id="IPR017850">
    <property type="entry name" value="Alkaline_phosphatase_core_sf"/>
</dbReference>
<keyword evidence="3" id="KW-1185">Reference proteome</keyword>
<evidence type="ECO:0000313" key="3">
    <source>
        <dbReference type="Proteomes" id="UP000316095"/>
    </source>
</evidence>
<dbReference type="EMBL" id="SJPG01000001">
    <property type="protein sequence ID" value="TWT63508.1"/>
    <property type="molecule type" value="Genomic_DNA"/>
</dbReference>
<gene>
    <name evidence="2" type="ORF">Pan54_42610</name>
</gene>
<dbReference type="InterPro" id="IPR010869">
    <property type="entry name" value="DUF1501"/>
</dbReference>
<protein>
    <recommendedName>
        <fullName evidence="4">Sulfatase</fullName>
    </recommendedName>
</protein>